<dbReference type="KEGG" id="sus:Acid_1036"/>
<evidence type="ECO:0000313" key="2">
    <source>
        <dbReference type="EMBL" id="ABJ82034.1"/>
    </source>
</evidence>
<feature type="region of interest" description="Disordered" evidence="1">
    <location>
        <begin position="10"/>
        <end position="34"/>
    </location>
</feature>
<reference evidence="2" key="1">
    <citation type="submission" date="2006-10" db="EMBL/GenBank/DDBJ databases">
        <title>Complete sequence of Solibacter usitatus Ellin6076.</title>
        <authorList>
            <consortium name="US DOE Joint Genome Institute"/>
            <person name="Copeland A."/>
            <person name="Lucas S."/>
            <person name="Lapidus A."/>
            <person name="Barry K."/>
            <person name="Detter J.C."/>
            <person name="Glavina del Rio T."/>
            <person name="Hammon N."/>
            <person name="Israni S."/>
            <person name="Dalin E."/>
            <person name="Tice H."/>
            <person name="Pitluck S."/>
            <person name="Thompson L.S."/>
            <person name="Brettin T."/>
            <person name="Bruce D."/>
            <person name="Han C."/>
            <person name="Tapia R."/>
            <person name="Gilna P."/>
            <person name="Schmutz J."/>
            <person name="Larimer F."/>
            <person name="Land M."/>
            <person name="Hauser L."/>
            <person name="Kyrpides N."/>
            <person name="Mikhailova N."/>
            <person name="Janssen P.H."/>
            <person name="Kuske C.R."/>
            <person name="Richardson P."/>
        </authorList>
    </citation>
    <scope>NUCLEOTIDE SEQUENCE</scope>
    <source>
        <strain evidence="2">Ellin6076</strain>
    </source>
</reference>
<dbReference type="STRING" id="234267.Acid_1036"/>
<dbReference type="eggNOG" id="COG0500">
    <property type="taxonomic scope" value="Bacteria"/>
</dbReference>
<dbReference type="EMBL" id="CP000473">
    <property type="protein sequence ID" value="ABJ82034.1"/>
    <property type="molecule type" value="Genomic_DNA"/>
</dbReference>
<dbReference type="HOGENOM" id="CLU_1314866_0_0_0"/>
<evidence type="ECO:0008006" key="3">
    <source>
        <dbReference type="Google" id="ProtNLM"/>
    </source>
</evidence>
<feature type="compositionally biased region" description="Gly residues" evidence="1">
    <location>
        <begin position="12"/>
        <end position="21"/>
    </location>
</feature>
<protein>
    <recommendedName>
        <fullName evidence="3">Methyltransferase type 11 domain-containing protein</fullName>
    </recommendedName>
</protein>
<dbReference type="SUPFAM" id="SSF53335">
    <property type="entry name" value="S-adenosyl-L-methionine-dependent methyltransferases"/>
    <property type="match status" value="1"/>
</dbReference>
<name>Q02A92_SOLUE</name>
<dbReference type="InterPro" id="IPR029063">
    <property type="entry name" value="SAM-dependent_MTases_sf"/>
</dbReference>
<gene>
    <name evidence="2" type="ordered locus">Acid_1036</name>
</gene>
<evidence type="ECO:0000256" key="1">
    <source>
        <dbReference type="SAM" id="MobiDB-lite"/>
    </source>
</evidence>
<sequence length="231" mass="26088">MLEPLKGFFRGSRGGTQGGGPASPSNSAKPLFGRGGNAVLSTRSSRGLEEFFTQIRDTSGLTILDLGGATQKNVSFITDLGHRLYSEDFLRILSETFGVDDTVDQSNPGRIEYFLKQTLDYPEGHFDGVLMWDVLEYLNPVLLNAVVERLHKIVRPKAYMLAFFQADDKVDAAPVYTFRIEQVNSLEVMQQGVRRPAQLFNNRSLEKLFGRFESVKFFLTRERLREVIIKV</sequence>
<accession>Q02A92</accession>
<organism evidence="2">
    <name type="scientific">Solibacter usitatus (strain Ellin6076)</name>
    <dbReference type="NCBI Taxonomy" id="234267"/>
    <lineage>
        <taxon>Bacteria</taxon>
        <taxon>Pseudomonadati</taxon>
        <taxon>Acidobacteriota</taxon>
        <taxon>Terriglobia</taxon>
        <taxon>Bryobacterales</taxon>
        <taxon>Solibacteraceae</taxon>
        <taxon>Candidatus Solibacter</taxon>
    </lineage>
</organism>
<dbReference type="InParanoid" id="Q02A92"/>
<dbReference type="AlphaFoldDB" id="Q02A92"/>
<dbReference type="Pfam" id="PF13489">
    <property type="entry name" value="Methyltransf_23"/>
    <property type="match status" value="1"/>
</dbReference>
<dbReference type="Gene3D" id="3.40.50.150">
    <property type="entry name" value="Vaccinia Virus protein VP39"/>
    <property type="match status" value="1"/>
</dbReference>
<proteinExistence type="predicted"/>